<keyword evidence="3" id="KW-0762">Sugar transport</keyword>
<dbReference type="PANTHER" id="PTHR43649:SF14">
    <property type="entry name" value="BLR3389 PROTEIN"/>
    <property type="match status" value="1"/>
</dbReference>
<dbReference type="EMBL" id="JAVIZQ010000001">
    <property type="protein sequence ID" value="MDR6144019.1"/>
    <property type="molecule type" value="Genomic_DNA"/>
</dbReference>
<dbReference type="RefSeq" id="WP_309693801.1">
    <property type="nucleotide sequence ID" value="NZ_JAVIZQ010000001.1"/>
</dbReference>
<organism evidence="3 4">
    <name type="scientific">Microbacterium foliorum</name>
    <dbReference type="NCBI Taxonomy" id="104336"/>
    <lineage>
        <taxon>Bacteria</taxon>
        <taxon>Bacillati</taxon>
        <taxon>Actinomycetota</taxon>
        <taxon>Actinomycetes</taxon>
        <taxon>Micrococcales</taxon>
        <taxon>Microbacteriaceae</taxon>
        <taxon>Microbacterium</taxon>
    </lineage>
</organism>
<dbReference type="Proteomes" id="UP001249291">
    <property type="component" value="Unassembled WGS sequence"/>
</dbReference>
<keyword evidence="2" id="KW-0472">Membrane</keyword>
<dbReference type="Pfam" id="PF01547">
    <property type="entry name" value="SBP_bac_1"/>
    <property type="match status" value="1"/>
</dbReference>
<gene>
    <name evidence="3" type="ORF">QE375_003573</name>
</gene>
<sequence>MTAAANDHTDPPPWGKHHHHRKEHSMNRRLIVRSVAASVATALIGVSLAACAGSATDTSGEKGADAVEKALAEGGKITFWSWSPSAESQVAAFEKAYPNVDVEFVNSGGAGDSNLKLQNALAAGKGAPDVVQLEYMSVPQFVLADAFVDLTDYGFADLEDQYTESSWANVSQGGIWGLPQDSGPMALFYNQATFDKFGLTVPSTWDEYIDAARTLHAADPEYFITNDSGLDGGLGSAMLWQAGSKAFQVDGDTVTVDLEDEGAQRYADTWGTLVKEGLVDDIAGWSDEWFDGLSSGKIATLAAGAWMPGVLESGAADSAGDWRVAPMPTYDGGEPATAENGGSTEAVTKQSENPALAAGFLKWLNSSDESVDIFVGDGGFPATIAHLESSEFLDAEPEFFGGQQINKVLVDAAKSVVPGWQYLPWQAYANSVYGDAMGPIYANRGSIAEGLKAWQDANVTYGEAQGFTLAE</sequence>
<dbReference type="PANTHER" id="PTHR43649">
    <property type="entry name" value="ARABINOSE-BINDING PROTEIN-RELATED"/>
    <property type="match status" value="1"/>
</dbReference>
<keyword evidence="3" id="KW-0813">Transport</keyword>
<keyword evidence="2" id="KW-0812">Transmembrane</keyword>
<evidence type="ECO:0000313" key="3">
    <source>
        <dbReference type="EMBL" id="MDR6144019.1"/>
    </source>
</evidence>
<evidence type="ECO:0000313" key="4">
    <source>
        <dbReference type="Proteomes" id="UP001249291"/>
    </source>
</evidence>
<reference evidence="3 4" key="1">
    <citation type="submission" date="2023-08" db="EMBL/GenBank/DDBJ databases">
        <title>Functional and genomic diversity of the sorghum phyllosphere microbiome.</title>
        <authorList>
            <person name="Shade A."/>
        </authorList>
    </citation>
    <scope>NUCLEOTIDE SEQUENCE [LARGE SCALE GENOMIC DNA]</scope>
    <source>
        <strain evidence="3 4">SORGH_AS_0445</strain>
    </source>
</reference>
<dbReference type="SUPFAM" id="SSF53850">
    <property type="entry name" value="Periplasmic binding protein-like II"/>
    <property type="match status" value="1"/>
</dbReference>
<keyword evidence="2" id="KW-1133">Transmembrane helix</keyword>
<evidence type="ECO:0000256" key="1">
    <source>
        <dbReference type="SAM" id="MobiDB-lite"/>
    </source>
</evidence>
<proteinExistence type="predicted"/>
<dbReference type="InterPro" id="IPR050490">
    <property type="entry name" value="Bact_solute-bd_prot1"/>
</dbReference>
<name>A0ABU1HXN6_9MICO</name>
<keyword evidence="4" id="KW-1185">Reference proteome</keyword>
<feature type="region of interest" description="Disordered" evidence="1">
    <location>
        <begin position="1"/>
        <end position="24"/>
    </location>
</feature>
<evidence type="ECO:0000256" key="2">
    <source>
        <dbReference type="SAM" id="Phobius"/>
    </source>
</evidence>
<dbReference type="InterPro" id="IPR006059">
    <property type="entry name" value="SBP"/>
</dbReference>
<accession>A0ABU1HXN6</accession>
<protein>
    <submittedName>
        <fullName evidence="3">Multiple sugar transport system substrate-binding protein</fullName>
    </submittedName>
</protein>
<comment type="caution">
    <text evidence="3">The sequence shown here is derived from an EMBL/GenBank/DDBJ whole genome shotgun (WGS) entry which is preliminary data.</text>
</comment>
<feature type="transmembrane region" description="Helical" evidence="2">
    <location>
        <begin position="30"/>
        <end position="50"/>
    </location>
</feature>
<dbReference type="CDD" id="cd13585">
    <property type="entry name" value="PBP2_TMBP_like"/>
    <property type="match status" value="1"/>
</dbReference>
<dbReference type="Gene3D" id="3.40.190.10">
    <property type="entry name" value="Periplasmic binding protein-like II"/>
    <property type="match status" value="3"/>
</dbReference>